<feature type="region of interest" description="Disordered" evidence="1">
    <location>
        <begin position="895"/>
        <end position="926"/>
    </location>
</feature>
<comment type="caution">
    <text evidence="5">The sequence shown here is derived from an EMBL/GenBank/DDBJ whole genome shotgun (WGS) entry which is preliminary data.</text>
</comment>
<evidence type="ECO:0000259" key="2">
    <source>
        <dbReference type="Pfam" id="PF13032"/>
    </source>
</evidence>
<sequence>MAYDHIQPAAFIPTPGGDPFLMPHYALAFPRAWRDPLKDHWQHGKPERRDRGKVSVPIKRLNQVIAAVAPDLVSVAKRAPLDDGRPWLYANAPYPKAVTSTFIHAWLRDLQPGPEGHAKVKETASLLDINGLEWDLLSVDMLEQTVSDGGTAVPADHLWRLLPEVLAARIARQEPAYEHFGERLTFRQVAMDAGAPGAELVSWPPLEHPTGRGAKAKVWNYSAYIRICLRTAPFDSTPRIHLSTGVRRWVRGPVWLPQRGSASVYLLADQSLVPDGPAPERFAVGGLRWVPQAGGYAWVQGGPEGMLNQISAVPRFPSPDLMAKEPETWLTSRDGVTAAVVHHTMMGRHGVQAGIAPQERRRLTEWAAASLSPEFTRVSTSRRSGIRRQTPHNVLESTASVPKNATDEDKARIDRENAERQARNAARRRPLLSRAVGPSGLTAVLLHQTDIMRDHLVAAAEENLGLARYRTAGGPDLWQWDHPDLTVRLHVRQAAELVGPLGEGSTLRRGDEWDAAMDARRRAVRDELRVWATELGTHPQLAFVELEGKDGFRRRTSDPKSALRVGLADASLVSQFLDLPDPDSAKPEAVSDPHRARAAWSDGLRQLGMRFLPEHSLGAAIPEDLNQLAFWLVKRNVSRDNKYPQFTPIAVLIRPGQDCVLGRTAETSDWVPYPELLRSLTGKIRSTDLRTRKQQEDATALFVKQTLYKLRGEPTLVLTHAQNTRQRWPWLTNPGLAADRLSLGAGPLQRLAAHGRRLRVVRIASNDREETPQWWAPDGDSGAGVAKGLWVPADAPQDNRLFQSTSDKASQHGHPRDMSKFTEHRNAAGRSLRMPGTPAWNPEILDLCMAALQPGDDPEQWAMYVHQQRFPDDYANALQLPLALHLARLAAKYAEPMEDTEQADPGTASIGATPEHGEEDESLGEA</sequence>
<name>A0A9X2LX32_STRMQ</name>
<evidence type="ECO:0000313" key="5">
    <source>
        <dbReference type="EMBL" id="MCQ8829474.1"/>
    </source>
</evidence>
<proteinExistence type="predicted"/>
<dbReference type="EMBL" id="JANIIC010000009">
    <property type="protein sequence ID" value="MCQ8829474.1"/>
    <property type="molecule type" value="Genomic_DNA"/>
</dbReference>
<reference evidence="5" key="1">
    <citation type="submission" date="2022-06" db="EMBL/GenBank/DDBJ databases">
        <title>WGS of actinobacteria.</title>
        <authorList>
            <person name="Thawai C."/>
        </authorList>
    </citation>
    <scope>NUCLEOTIDE SEQUENCE</scope>
    <source>
        <strain evidence="5">DSM 42010</strain>
    </source>
</reference>
<dbReference type="InterPro" id="IPR024996">
    <property type="entry name" value="RNaseH_pPIWI_RE"/>
</dbReference>
<dbReference type="Proteomes" id="UP001142400">
    <property type="component" value="Unassembled WGS sequence"/>
</dbReference>
<evidence type="ECO:0000256" key="1">
    <source>
        <dbReference type="SAM" id="MobiDB-lite"/>
    </source>
</evidence>
<feature type="compositionally biased region" description="Polar residues" evidence="1">
    <location>
        <begin position="392"/>
        <end position="403"/>
    </location>
</feature>
<dbReference type="Pfam" id="PF18157">
    <property type="entry name" value="MID_pPIWI_RE"/>
    <property type="match status" value="1"/>
</dbReference>
<feature type="region of interest" description="Disordered" evidence="1">
    <location>
        <begin position="392"/>
        <end position="433"/>
    </location>
</feature>
<dbReference type="InterPro" id="IPR025085">
    <property type="entry name" value="pPIWI_RE_X"/>
</dbReference>
<dbReference type="InterPro" id="IPR040496">
    <property type="entry name" value="MID_pPIWI_RE"/>
</dbReference>
<feature type="compositionally biased region" description="Basic and acidic residues" evidence="1">
    <location>
        <begin position="405"/>
        <end position="422"/>
    </location>
</feature>
<feature type="domain" description="Prokaryotic pPIWI-RE MID" evidence="4">
    <location>
        <begin position="479"/>
        <end position="615"/>
    </location>
</feature>
<dbReference type="Pfam" id="PF13111">
    <property type="entry name" value="pPIWI_RE_X"/>
    <property type="match status" value="1"/>
</dbReference>
<evidence type="ECO:0000313" key="6">
    <source>
        <dbReference type="Proteomes" id="UP001142400"/>
    </source>
</evidence>
<feature type="domain" description="pPIWI-RE module N-terminal" evidence="3">
    <location>
        <begin position="10"/>
        <end position="429"/>
    </location>
</feature>
<feature type="compositionally biased region" description="Acidic residues" evidence="1">
    <location>
        <begin position="917"/>
        <end position="926"/>
    </location>
</feature>
<evidence type="ECO:0000259" key="4">
    <source>
        <dbReference type="Pfam" id="PF18157"/>
    </source>
</evidence>
<protein>
    <submittedName>
        <fullName evidence="5">DUF3962 domain-containing protein</fullName>
    </submittedName>
</protein>
<evidence type="ECO:0000259" key="3">
    <source>
        <dbReference type="Pfam" id="PF13111"/>
    </source>
</evidence>
<dbReference type="Pfam" id="PF13032">
    <property type="entry name" value="RNaseH_pPIWI_RE"/>
    <property type="match status" value="1"/>
</dbReference>
<accession>A0A9X2LX32</accession>
<feature type="domain" description="pPIWI-RE RNaseH" evidence="2">
    <location>
        <begin position="628"/>
        <end position="894"/>
    </location>
</feature>
<gene>
    <name evidence="5" type="ORF">NQU54_10340</name>
</gene>
<organism evidence="5 6">
    <name type="scientific">Streptomyces malaysiensis subsp. samsunensis</name>
    <dbReference type="NCBI Taxonomy" id="459658"/>
    <lineage>
        <taxon>Bacteria</taxon>
        <taxon>Bacillati</taxon>
        <taxon>Actinomycetota</taxon>
        <taxon>Actinomycetes</taxon>
        <taxon>Kitasatosporales</taxon>
        <taxon>Streptomycetaceae</taxon>
        <taxon>Streptomyces</taxon>
        <taxon>Streptomyces violaceusniger group</taxon>
    </lineage>
</organism>
<dbReference type="RefSeq" id="WP_257630802.1">
    <property type="nucleotide sequence ID" value="NZ_JANIIC010000009.1"/>
</dbReference>
<dbReference type="AlphaFoldDB" id="A0A9X2LX32"/>
<keyword evidence="6" id="KW-1185">Reference proteome</keyword>